<organism evidence="10 11">
    <name type="scientific">Cronartium quercuum f. sp. fusiforme G11</name>
    <dbReference type="NCBI Taxonomy" id="708437"/>
    <lineage>
        <taxon>Eukaryota</taxon>
        <taxon>Fungi</taxon>
        <taxon>Dikarya</taxon>
        <taxon>Basidiomycota</taxon>
        <taxon>Pucciniomycotina</taxon>
        <taxon>Pucciniomycetes</taxon>
        <taxon>Pucciniales</taxon>
        <taxon>Coleosporiaceae</taxon>
        <taxon>Cronartium</taxon>
    </lineage>
</organism>
<evidence type="ECO:0000256" key="8">
    <source>
        <dbReference type="RuleBase" id="RU000589"/>
    </source>
</evidence>
<comment type="subcellular location">
    <subcellularLocation>
        <location evidence="8">Secreted</location>
    </subcellularLocation>
</comment>
<dbReference type="InterPro" id="IPR033131">
    <property type="entry name" value="Pectinesterase_Asp_AS"/>
</dbReference>
<keyword evidence="8" id="KW-0964">Secreted</keyword>
<evidence type="ECO:0000256" key="6">
    <source>
        <dbReference type="ARBA" id="ARBA00047928"/>
    </source>
</evidence>
<dbReference type="EC" id="3.1.1.11" evidence="3 8"/>
<dbReference type="PROSITE" id="PS00503">
    <property type="entry name" value="PECTINESTERASE_2"/>
    <property type="match status" value="1"/>
</dbReference>
<dbReference type="InterPro" id="IPR011050">
    <property type="entry name" value="Pectin_lyase_fold/virulence"/>
</dbReference>
<evidence type="ECO:0000256" key="2">
    <source>
        <dbReference type="ARBA" id="ARBA00008891"/>
    </source>
</evidence>
<reference evidence="10" key="1">
    <citation type="submission" date="2013-11" db="EMBL/GenBank/DDBJ databases">
        <title>Genome sequence of the fusiform rust pathogen reveals effectors for host alternation and coevolution with pine.</title>
        <authorList>
            <consortium name="DOE Joint Genome Institute"/>
            <person name="Smith K."/>
            <person name="Pendleton A."/>
            <person name="Kubisiak T."/>
            <person name="Anderson C."/>
            <person name="Salamov A."/>
            <person name="Aerts A."/>
            <person name="Riley R."/>
            <person name="Clum A."/>
            <person name="Lindquist E."/>
            <person name="Ence D."/>
            <person name="Campbell M."/>
            <person name="Kronenberg Z."/>
            <person name="Feau N."/>
            <person name="Dhillon B."/>
            <person name="Hamelin R."/>
            <person name="Burleigh J."/>
            <person name="Smith J."/>
            <person name="Yandell M."/>
            <person name="Nelson C."/>
            <person name="Grigoriev I."/>
            <person name="Davis J."/>
        </authorList>
    </citation>
    <scope>NUCLEOTIDE SEQUENCE</scope>
    <source>
        <strain evidence="10">G11</strain>
    </source>
</reference>
<evidence type="ECO:0000256" key="1">
    <source>
        <dbReference type="ARBA" id="ARBA00005184"/>
    </source>
</evidence>
<dbReference type="OrthoDB" id="2506391at2759"/>
<comment type="catalytic activity">
    <reaction evidence="6 8">
        <text>[(1-&gt;4)-alpha-D-galacturonosyl methyl ester](n) + n H2O = [(1-&gt;4)-alpha-D-galacturonosyl](n) + n methanol + n H(+)</text>
        <dbReference type="Rhea" id="RHEA:22380"/>
        <dbReference type="Rhea" id="RHEA-COMP:14570"/>
        <dbReference type="Rhea" id="RHEA-COMP:14573"/>
        <dbReference type="ChEBI" id="CHEBI:15377"/>
        <dbReference type="ChEBI" id="CHEBI:15378"/>
        <dbReference type="ChEBI" id="CHEBI:17790"/>
        <dbReference type="ChEBI" id="CHEBI:140522"/>
        <dbReference type="ChEBI" id="CHEBI:140523"/>
        <dbReference type="EC" id="3.1.1.11"/>
    </reaction>
</comment>
<evidence type="ECO:0000313" key="11">
    <source>
        <dbReference type="Proteomes" id="UP000886653"/>
    </source>
</evidence>
<accession>A0A9P6NX82</accession>
<evidence type="ECO:0000259" key="9">
    <source>
        <dbReference type="Pfam" id="PF01095"/>
    </source>
</evidence>
<dbReference type="PANTHER" id="PTHR31321:SF57">
    <property type="entry name" value="PECTINESTERASE 53-RELATED"/>
    <property type="match status" value="1"/>
</dbReference>
<dbReference type="Gene3D" id="2.160.20.10">
    <property type="entry name" value="Single-stranded right-handed beta-helix, Pectin lyase-like"/>
    <property type="match status" value="1"/>
</dbReference>
<dbReference type="InterPro" id="IPR000070">
    <property type="entry name" value="Pectinesterase_cat"/>
</dbReference>
<evidence type="ECO:0000256" key="4">
    <source>
        <dbReference type="ARBA" id="ARBA00022801"/>
    </source>
</evidence>
<proteinExistence type="inferred from homology"/>
<dbReference type="GO" id="GO:0045490">
    <property type="term" value="P:pectin catabolic process"/>
    <property type="evidence" value="ECO:0007669"/>
    <property type="project" value="UniProtKB-UniRule"/>
</dbReference>
<dbReference type="GO" id="GO:0030599">
    <property type="term" value="F:pectinesterase activity"/>
    <property type="evidence" value="ECO:0007669"/>
    <property type="project" value="UniProtKB-UniRule"/>
</dbReference>
<comment type="pathway">
    <text evidence="1 8">Glycan metabolism; pectin degradation; 2-dehydro-3-deoxy-D-gluconate from pectin: step 1/5.</text>
</comment>
<evidence type="ECO:0000256" key="3">
    <source>
        <dbReference type="ARBA" id="ARBA00013229"/>
    </source>
</evidence>
<keyword evidence="11" id="KW-1185">Reference proteome</keyword>
<dbReference type="AlphaFoldDB" id="A0A9P6NX82"/>
<keyword evidence="4 8" id="KW-0378">Hydrolase</keyword>
<keyword evidence="8" id="KW-0961">Cell wall biogenesis/degradation</keyword>
<comment type="similarity">
    <text evidence="2">Belongs to the pectinesterase family.</text>
</comment>
<evidence type="ECO:0000256" key="5">
    <source>
        <dbReference type="ARBA" id="ARBA00023085"/>
    </source>
</evidence>
<dbReference type="PANTHER" id="PTHR31321">
    <property type="entry name" value="ACYL-COA THIOESTER HYDROLASE YBHC-RELATED"/>
    <property type="match status" value="1"/>
</dbReference>
<dbReference type="SUPFAM" id="SSF51126">
    <property type="entry name" value="Pectin lyase-like"/>
    <property type="match status" value="1"/>
</dbReference>
<gene>
    <name evidence="10" type="ORF">CROQUDRAFT_72010</name>
</gene>
<feature type="active site" evidence="7">
    <location>
        <position position="94"/>
    </location>
</feature>
<protein>
    <recommendedName>
        <fullName evidence="3 8">Pectinesterase</fullName>
        <ecNumber evidence="3 8">3.1.1.11</ecNumber>
    </recommendedName>
</protein>
<evidence type="ECO:0000313" key="10">
    <source>
        <dbReference type="EMBL" id="KAG0151186.1"/>
    </source>
</evidence>
<dbReference type="Pfam" id="PF01095">
    <property type="entry name" value="Pectinesterase"/>
    <property type="match status" value="1"/>
</dbReference>
<name>A0A9P6NX82_9BASI</name>
<dbReference type="GO" id="GO:0042545">
    <property type="term" value="P:cell wall modification"/>
    <property type="evidence" value="ECO:0007669"/>
    <property type="project" value="UniProtKB-UniRule"/>
</dbReference>
<dbReference type="EMBL" id="MU167214">
    <property type="protein sequence ID" value="KAG0151186.1"/>
    <property type="molecule type" value="Genomic_DNA"/>
</dbReference>
<dbReference type="GO" id="GO:0005576">
    <property type="term" value="C:extracellular region"/>
    <property type="evidence" value="ECO:0007669"/>
    <property type="project" value="UniProtKB-SubCell"/>
</dbReference>
<comment type="function">
    <text evidence="8">Involved in maceration and soft-rotting of plant tissue.</text>
</comment>
<sequence>MSNTVTIKASLSAEKAGSDAQSSVLWVKKHDFAMYNINVVNGFGTGTNTQAVALTVHGLRQAYYSCSFTSFQDTLYAHIGLAYFSGCNIEGAVDFIFGDARAWFERGTIGVKQAHSIATITANKRSTANDSSAFIFDQVSIVPIDGAQLHSAYLGRPWASYARVVFQFCNISNVINPAGWLAWNLTSDSRTDHVEFGEYENIEEVSSIKRRYGKQLAAKIEITDVLGTDYQTWT</sequence>
<keyword evidence="5 8" id="KW-0063">Aspartyl esterase</keyword>
<evidence type="ECO:0000256" key="7">
    <source>
        <dbReference type="PROSITE-ProRule" id="PRU10040"/>
    </source>
</evidence>
<dbReference type="Proteomes" id="UP000886653">
    <property type="component" value="Unassembled WGS sequence"/>
</dbReference>
<dbReference type="InterPro" id="IPR012334">
    <property type="entry name" value="Pectin_lyas_fold"/>
</dbReference>
<feature type="domain" description="Pectinesterase catalytic" evidence="9">
    <location>
        <begin position="6"/>
        <end position="211"/>
    </location>
</feature>
<comment type="caution">
    <text evidence="10">The sequence shown here is derived from an EMBL/GenBank/DDBJ whole genome shotgun (WGS) entry which is preliminary data.</text>
</comment>